<dbReference type="EMBL" id="QYTW02000001">
    <property type="protein sequence ID" value="RST61596.1"/>
    <property type="molecule type" value="Genomic_DNA"/>
</dbReference>
<dbReference type="GO" id="GO:0047580">
    <property type="term" value="F:4-hydroxyproline epimerase activity"/>
    <property type="evidence" value="ECO:0007669"/>
    <property type="project" value="TreeGrafter"/>
</dbReference>
<dbReference type="PANTHER" id="PTHR33442:SF1">
    <property type="entry name" value="TRANS-3-HYDROXY-L-PROLINE DEHYDRATASE"/>
    <property type="match status" value="1"/>
</dbReference>
<evidence type="ECO:0000256" key="1">
    <source>
        <dbReference type="ARBA" id="ARBA00007529"/>
    </source>
</evidence>
<name>A0A429XDS7_SIMTE</name>
<dbReference type="Gene3D" id="3.10.310.10">
    <property type="entry name" value="Diaminopimelate Epimerase, Chain A, domain 1"/>
    <property type="match status" value="2"/>
</dbReference>
<dbReference type="SUPFAM" id="SSF54506">
    <property type="entry name" value="Diaminopimelate epimerase-like"/>
    <property type="match status" value="1"/>
</dbReference>
<protein>
    <submittedName>
        <fullName evidence="2">Proline racemase</fullName>
    </submittedName>
</protein>
<dbReference type="Proteomes" id="UP000287296">
    <property type="component" value="Unassembled WGS sequence"/>
</dbReference>
<evidence type="ECO:0000313" key="2">
    <source>
        <dbReference type="EMBL" id="RST61596.1"/>
    </source>
</evidence>
<evidence type="ECO:0000313" key="3">
    <source>
        <dbReference type="Proteomes" id="UP000287296"/>
    </source>
</evidence>
<reference evidence="2 3" key="1">
    <citation type="submission" date="2018-12" db="EMBL/GenBank/DDBJ databases">
        <authorList>
            <person name="Sun L."/>
            <person name="Chen Z."/>
        </authorList>
    </citation>
    <scope>NUCLEOTIDE SEQUENCE [LARGE SCALE GENOMIC DNA]</scope>
    <source>
        <strain evidence="2 3">LMG 29736</strain>
    </source>
</reference>
<comment type="caution">
    <text evidence="2">The sequence shown here is derived from an EMBL/GenBank/DDBJ whole genome shotgun (WGS) entry which is preliminary data.</text>
</comment>
<dbReference type="AlphaFoldDB" id="A0A429XDS7"/>
<proteinExistence type="inferred from homology"/>
<accession>A0A429XDS7</accession>
<comment type="similarity">
    <text evidence="1">Belongs to the proline racemase family.</text>
</comment>
<organism evidence="2 3">
    <name type="scientific">Siminovitchia terrae</name>
    <name type="common">Bacillus terrae</name>
    <dbReference type="NCBI Taxonomy" id="1914933"/>
    <lineage>
        <taxon>Bacteria</taxon>
        <taxon>Bacillati</taxon>
        <taxon>Bacillota</taxon>
        <taxon>Bacilli</taxon>
        <taxon>Bacillales</taxon>
        <taxon>Bacillaceae</taxon>
        <taxon>Siminovitchia</taxon>
    </lineage>
</organism>
<dbReference type="PANTHER" id="PTHR33442">
    <property type="entry name" value="TRANS-3-HYDROXY-L-PROLINE DEHYDRATASE"/>
    <property type="match status" value="1"/>
</dbReference>
<gene>
    <name evidence="2" type="ORF">D5F11_001595</name>
</gene>
<sequence>MNFQKVYTATDVHIAGEVFRIIDDVPFVQYGSLKEFDEQLPSVFLEEMALLLNEPRGFAGINGCLVVPPFTESGDAAAVFFNHEGTLPIHYGGVIAVVTALLESGRLKEKTAGEYFIETVQGVIPVIAVKEKEQVVSARMALGECTVVKTDVPLLDASYTVVQADQRYALFDNKALGLKIELSELSTLKKWGKNTLQELKTNPDIQGVILMDDEALVQGKIKTVTFRKDGWIVRSPGFGPTAACFASLLSRGGIEVDQTLLNESVYGSFLESKAHHDRKVQFAVNARAFITGLQTFVLDPTDPLPKGFLIK</sequence>
<dbReference type="OrthoDB" id="2905832at2"/>
<dbReference type="InterPro" id="IPR008794">
    <property type="entry name" value="Pro_racemase_fam"/>
</dbReference>
<dbReference type="RefSeq" id="WP_120119562.1">
    <property type="nucleotide sequence ID" value="NZ_QYTW02000001.1"/>
</dbReference>
<dbReference type="Pfam" id="PF05544">
    <property type="entry name" value="Pro_racemase"/>
    <property type="match status" value="1"/>
</dbReference>